<dbReference type="InterPro" id="IPR025158">
    <property type="entry name" value="Mg_chelat-rel_C"/>
</dbReference>
<dbReference type="Gene3D" id="3.40.50.300">
    <property type="entry name" value="P-loop containing nucleotide triphosphate hydrolases"/>
    <property type="match status" value="1"/>
</dbReference>
<dbReference type="GO" id="GO:0005524">
    <property type="term" value="F:ATP binding"/>
    <property type="evidence" value="ECO:0007669"/>
    <property type="project" value="InterPro"/>
</dbReference>
<evidence type="ECO:0000313" key="3">
    <source>
        <dbReference type="EMBL" id="NYF39428.1"/>
    </source>
</evidence>
<reference evidence="3 4" key="1">
    <citation type="submission" date="2020-07" db="EMBL/GenBank/DDBJ databases">
        <title>Sequencing the genomes of 1000 actinobacteria strains.</title>
        <authorList>
            <person name="Klenk H.-P."/>
        </authorList>
    </citation>
    <scope>NUCLEOTIDE SEQUENCE [LARGE SCALE GENOMIC DNA]</scope>
    <source>
        <strain evidence="3 4">DSM 45763</strain>
    </source>
</reference>
<dbReference type="Pfam" id="PF01078">
    <property type="entry name" value="Mg_chelatase"/>
    <property type="match status" value="1"/>
</dbReference>
<dbReference type="Pfam" id="PF13541">
    <property type="entry name" value="ChlI"/>
    <property type="match status" value="1"/>
</dbReference>
<gene>
    <name evidence="3" type="ORF">HDA43_001587</name>
</gene>
<dbReference type="PANTHER" id="PTHR32039">
    <property type="entry name" value="MAGNESIUM-CHELATASE SUBUNIT CHLI"/>
    <property type="match status" value="1"/>
</dbReference>
<proteinExistence type="predicted"/>
<dbReference type="EMBL" id="JACCCO010000001">
    <property type="protein sequence ID" value="NYF39428.1"/>
    <property type="molecule type" value="Genomic_DNA"/>
</dbReference>
<dbReference type="Pfam" id="PF13335">
    <property type="entry name" value="Mg_chelatase_C"/>
    <property type="match status" value="1"/>
</dbReference>
<accession>A0A852UV42</accession>
<dbReference type="InterPro" id="IPR020568">
    <property type="entry name" value="Ribosomal_Su5_D2-typ_SF"/>
</dbReference>
<dbReference type="Gene3D" id="3.30.230.10">
    <property type="match status" value="1"/>
</dbReference>
<dbReference type="InterPro" id="IPR027417">
    <property type="entry name" value="P-loop_NTPase"/>
</dbReference>
<dbReference type="InterPro" id="IPR045006">
    <property type="entry name" value="CHLI-like"/>
</dbReference>
<protein>
    <submittedName>
        <fullName evidence="3">Magnesium chelatase family protein</fullName>
    </submittedName>
</protein>
<dbReference type="SUPFAM" id="SSF52540">
    <property type="entry name" value="P-loop containing nucleoside triphosphate hydrolases"/>
    <property type="match status" value="1"/>
</dbReference>
<dbReference type="SUPFAM" id="SSF54211">
    <property type="entry name" value="Ribosomal protein S5 domain 2-like"/>
    <property type="match status" value="1"/>
</dbReference>
<evidence type="ECO:0000259" key="2">
    <source>
        <dbReference type="SMART" id="SM00382"/>
    </source>
</evidence>
<dbReference type="InterPro" id="IPR014721">
    <property type="entry name" value="Ribsml_uS5_D2-typ_fold_subgr"/>
</dbReference>
<dbReference type="InterPro" id="IPR003593">
    <property type="entry name" value="AAA+_ATPase"/>
</dbReference>
<feature type="compositionally biased region" description="Gly residues" evidence="1">
    <location>
        <begin position="218"/>
        <end position="228"/>
    </location>
</feature>
<dbReference type="InterPro" id="IPR000523">
    <property type="entry name" value="Mg_chelatse_chII-like_cat_dom"/>
</dbReference>
<dbReference type="Proteomes" id="UP000576393">
    <property type="component" value="Unassembled WGS sequence"/>
</dbReference>
<evidence type="ECO:0000256" key="1">
    <source>
        <dbReference type="SAM" id="MobiDB-lite"/>
    </source>
</evidence>
<organism evidence="3 4">
    <name type="scientific">Streptosporangium sandarakinum</name>
    <dbReference type="NCBI Taxonomy" id="1260955"/>
    <lineage>
        <taxon>Bacteria</taxon>
        <taxon>Bacillati</taxon>
        <taxon>Actinomycetota</taxon>
        <taxon>Actinomycetes</taxon>
        <taxon>Streptosporangiales</taxon>
        <taxon>Streptosporangiaceae</taxon>
        <taxon>Streptosporangium</taxon>
    </lineage>
</organism>
<sequence length="569" mass="58496">MAVARTRCVALIGVSGHPVDVEADVGAGVAGLHLIGMLDTALSEARDRVRSAVVNSRHPWPDTRITVSLFPASLPKRGSLFDLAIAVALLAAAGVVPAAKVAEPFFLGELGLDGSVRPVRGVLPAVLAAVTAGARTVVVPARNLAEASLVPDVTVVPAATLSDLVSRLRHDGPLTPGGPPGLPDLIGPAVPYGSPGSSGSSAAGAGAIEGDAAAGSGDAAGDGAGGAEGIEDAAGDTGDAGTTAGWAGGAVPDLADVAGQPFARRALEICAAGGHNFWMLGPPGTGKTMLAERLPTLLPPLERDQALEVTAIHSVAGVLPPDRPLLTRPPFVAPHHTATVAAIVGGGSGAVRPGAVSLAHRGVLFLDEAPEYPASVLDSLRQPLESGRVTVSRAQGTVTFPARFVLVLAANRCPCARPSRPDDPCRCSPAARRRYLARLSGPLLDRVDVKVTLYPSTRRELLADRRFIEPSRVVAERVLLARERAARRLAGTPWRCNAEIPARALHTVYRPPSRAMAPLLTCLDIGALSARGLDRVLRLAWTLADLAGKAGPEVAETNAALGLWLGEER</sequence>
<feature type="compositionally biased region" description="Low complexity" evidence="1">
    <location>
        <begin position="183"/>
        <end position="217"/>
    </location>
</feature>
<name>A0A852UV42_9ACTN</name>
<dbReference type="SMART" id="SM00382">
    <property type="entry name" value="AAA"/>
    <property type="match status" value="1"/>
</dbReference>
<evidence type="ECO:0000313" key="4">
    <source>
        <dbReference type="Proteomes" id="UP000576393"/>
    </source>
</evidence>
<feature type="region of interest" description="Disordered" evidence="1">
    <location>
        <begin position="170"/>
        <end position="241"/>
    </location>
</feature>
<dbReference type="AlphaFoldDB" id="A0A852UV42"/>
<dbReference type="RefSeq" id="WP_179819083.1">
    <property type="nucleotide sequence ID" value="NZ_JACCCO010000001.1"/>
</dbReference>
<feature type="domain" description="AAA+ ATPase" evidence="2">
    <location>
        <begin position="273"/>
        <end position="457"/>
    </location>
</feature>
<dbReference type="PANTHER" id="PTHR32039:SF7">
    <property type="entry name" value="COMPETENCE PROTEIN COMM"/>
    <property type="match status" value="1"/>
</dbReference>
<keyword evidence="4" id="KW-1185">Reference proteome</keyword>
<comment type="caution">
    <text evidence="3">The sequence shown here is derived from an EMBL/GenBank/DDBJ whole genome shotgun (WGS) entry which is preliminary data.</text>
</comment>